<evidence type="ECO:0000256" key="5">
    <source>
        <dbReference type="ARBA" id="ARBA00022505"/>
    </source>
</evidence>
<evidence type="ECO:0000259" key="23">
    <source>
        <dbReference type="PROSITE" id="PS51839"/>
    </source>
</evidence>
<evidence type="ECO:0000256" key="12">
    <source>
        <dbReference type="ARBA" id="ARBA00023002"/>
    </source>
</evidence>
<keyword evidence="9" id="KW-0677">Repeat</keyword>
<comment type="similarity">
    <text evidence="3">In the C-terminal section; belongs to the prokaryotic molybdopterin-containing oxidoreductase family.</text>
</comment>
<feature type="domain" description="4Fe-4S His(Cys)3-ligated-type" evidence="23">
    <location>
        <begin position="89"/>
        <end position="129"/>
    </location>
</feature>
<comment type="cofactor">
    <cofactor evidence="1">
        <name>Mo-bis(molybdopterin guanine dinucleotide)</name>
        <dbReference type="ChEBI" id="CHEBI:60539"/>
    </cofactor>
</comment>
<dbReference type="GO" id="GO:0008863">
    <property type="term" value="F:formate dehydrogenase (NAD+) activity"/>
    <property type="evidence" value="ECO:0007669"/>
    <property type="project" value="InterPro"/>
</dbReference>
<keyword evidence="7" id="KW-0479">Metal-binding</keyword>
<evidence type="ECO:0000256" key="9">
    <source>
        <dbReference type="ARBA" id="ARBA00022737"/>
    </source>
</evidence>
<evidence type="ECO:0000256" key="8">
    <source>
        <dbReference type="ARBA" id="ARBA00022729"/>
    </source>
</evidence>
<dbReference type="GO" id="GO:0003954">
    <property type="term" value="F:NADH dehydrogenase activity"/>
    <property type="evidence" value="ECO:0007669"/>
    <property type="project" value="TreeGrafter"/>
</dbReference>
<dbReference type="GO" id="GO:0022904">
    <property type="term" value="P:respiratory electron transport chain"/>
    <property type="evidence" value="ECO:0007669"/>
    <property type="project" value="TreeGrafter"/>
</dbReference>
<evidence type="ECO:0000313" key="24">
    <source>
        <dbReference type="EMBL" id="HGY95142.1"/>
    </source>
</evidence>
<dbReference type="GO" id="GO:0051537">
    <property type="term" value="F:2 iron, 2 sulfur cluster binding"/>
    <property type="evidence" value="ECO:0007669"/>
    <property type="project" value="UniProtKB-KW"/>
</dbReference>
<dbReference type="SUPFAM" id="SSF54862">
    <property type="entry name" value="4Fe-4S ferredoxins"/>
    <property type="match status" value="1"/>
</dbReference>
<dbReference type="InterPro" id="IPR006963">
    <property type="entry name" value="Mopterin_OxRdtase_4Fe-4S_dom"/>
</dbReference>
<dbReference type="SUPFAM" id="SSF53706">
    <property type="entry name" value="Formate dehydrogenase/DMSO reductase, domains 1-3"/>
    <property type="match status" value="1"/>
</dbReference>
<sequence length="1005" mass="111701">MPAQSSPKPAIQDSCHIMLDGQTLEAQAGERLIDVINRAHTPLPQVCYQPNLGPIQTCDTCVVEVNGEVVRACGTTVLPGMQVTTASARVKSAQGEAFDRILKNHQLYCTVCDNNNQDCTIHNTTALLDVEHQKYPWQPKPYPQDHTNPFYRYDPNQCILCGRCVEACQNYQVNETLSINWESDHPRVLWDGGTEIGGSSCVSCGHCITVCPCNALMEKSMLGHAGYLTHWPQNALDQMIDVVKAVEPEIGYGPILQLSETEAAMRNTRVRRTKTVCTYCGVGCSFEVWTKDRHILKVQPSEGPANDISTCVKGKFGWDFVNSPERIKKPLIREGHTFREASWDEALSLVARKFMEIKAQHGPDSIGVISSSKCTNEESYLMQKFARAVVGTNNIDNCSRYCQAPATQGLFRTVGYGGDSGSIHDIAQSSLVVIVGANPAEAHPVLATRVKQAHKLRGQKLIVADIRRHEMAQRADIFFRPAPGTDLVWLSAMSRYMFDHGYAKTDFLAQWVNHVDKYRASLEPFTMQHAAEVCGVPIETLVAVAEAIAAAPSMCILWAMGVTQHCAGSETSTAISNLLLVTGNYMRPGTGAYPLRGHNNVQGASDFGSMPGWFPGYEKIDDPSARARYQKGWGVEIPEAKGLDNHEMVSAIYEGKLRAMYLAGEDMYIADANSNYVGGGFEKLDFFVVQDCFFTPTCRFADVVLPASPSLEKEGTFTNTERRVQRLYQVLEPLGESMPDWRITTTLANRMGANWTYQHPSDVMHESASLAPMFAGIHYDRLQGFDSLQWPVAADGTDQPLLYTERFAFPDGKARLHPLEYHAPESVEDETYDLHLNNGRLLEHFHGGNMTGRVAGIHEETPNPFLEVSPELAADRSLVSGQWVRLTSPNGHLRIRVLVSDRVQGKQIYLPLNTLFTDAANMLTGHHTDHDTHTPAYKETPVRLEVLPETGENPLPRLNFRYAARTPQNGVEVERKWNRSDYVFPGDIRNGHNALVQITPGHQKN</sequence>
<dbReference type="Pfam" id="PF01568">
    <property type="entry name" value="Molydop_binding"/>
    <property type="match status" value="1"/>
</dbReference>
<keyword evidence="5" id="KW-0500">Molybdenum</keyword>
<feature type="domain" description="4Fe-4S ferredoxin-type" evidence="21">
    <location>
        <begin position="192"/>
        <end position="221"/>
    </location>
</feature>
<evidence type="ECO:0000256" key="18">
    <source>
        <dbReference type="ARBA" id="ARBA00055000"/>
    </source>
</evidence>
<dbReference type="InterPro" id="IPR009010">
    <property type="entry name" value="Asp_de-COase-like_dom_sf"/>
</dbReference>
<dbReference type="SUPFAM" id="SSF54292">
    <property type="entry name" value="2Fe-2S ferredoxin-like"/>
    <property type="match status" value="1"/>
</dbReference>
<evidence type="ECO:0000256" key="6">
    <source>
        <dbReference type="ARBA" id="ARBA00022714"/>
    </source>
</evidence>
<proteinExistence type="inferred from homology"/>
<dbReference type="AlphaFoldDB" id="A0A7V4XU65"/>
<dbReference type="InterPro" id="IPR036010">
    <property type="entry name" value="2Fe-2S_ferredoxin-like_sf"/>
</dbReference>
<dbReference type="PROSITE" id="PS00198">
    <property type="entry name" value="4FE4S_FER_1"/>
    <property type="match status" value="1"/>
</dbReference>
<dbReference type="InterPro" id="IPR006656">
    <property type="entry name" value="Mopterin_OxRdtase"/>
</dbReference>
<name>A0A7V4XU65_9BACT</name>
<protein>
    <recommendedName>
        <fullName evidence="19">nitrate reductase (cytochrome)</fullName>
        <ecNumber evidence="19">1.9.6.1</ecNumber>
    </recommendedName>
</protein>
<evidence type="ECO:0000256" key="15">
    <source>
        <dbReference type="ARBA" id="ARBA00023063"/>
    </source>
</evidence>
<keyword evidence="12" id="KW-0560">Oxidoreductase</keyword>
<dbReference type="Gene3D" id="3.40.228.10">
    <property type="entry name" value="Dimethylsulfoxide Reductase, domain 2"/>
    <property type="match status" value="1"/>
</dbReference>
<dbReference type="FunFam" id="3.40.228.10:FF:000002">
    <property type="entry name" value="Formate dehydrogenase subunit alpha"/>
    <property type="match status" value="1"/>
</dbReference>
<reference evidence="24" key="1">
    <citation type="journal article" date="2020" name="mSystems">
        <title>Genome- and Community-Level Interaction Insights into Carbon Utilization and Element Cycling Functions of Hydrothermarchaeota in Hydrothermal Sediment.</title>
        <authorList>
            <person name="Zhou Z."/>
            <person name="Liu Y."/>
            <person name="Xu W."/>
            <person name="Pan J."/>
            <person name="Luo Z.H."/>
            <person name="Li M."/>
        </authorList>
    </citation>
    <scope>NUCLEOTIDE SEQUENCE [LARGE SCALE GENOMIC DNA]</scope>
    <source>
        <strain evidence="24">SpSt-855</strain>
    </source>
</reference>
<evidence type="ECO:0000256" key="16">
    <source>
        <dbReference type="ARBA" id="ARBA00034078"/>
    </source>
</evidence>
<dbReference type="PROSITE" id="PS51839">
    <property type="entry name" value="4FE4S_HC3"/>
    <property type="match status" value="1"/>
</dbReference>
<dbReference type="FunFam" id="2.20.25.90:FF:000001">
    <property type="entry name" value="Formate dehydrogenase subunit alpha"/>
    <property type="match status" value="1"/>
</dbReference>
<keyword evidence="14" id="KW-0411">Iron-sulfur</keyword>
<comment type="function">
    <text evidence="18">Catalytic subunit of the periplasmic nitrate reductase complex NapAB. Receives electrons from NapB and catalyzes the reduction of nitrate to nitrite.</text>
</comment>
<dbReference type="SMART" id="SM00926">
    <property type="entry name" value="Molybdop_Fe4S4"/>
    <property type="match status" value="1"/>
</dbReference>
<feature type="domain" description="4Fe-4S ferredoxin-type" evidence="21">
    <location>
        <begin position="149"/>
        <end position="178"/>
    </location>
</feature>
<evidence type="ECO:0000256" key="14">
    <source>
        <dbReference type="ARBA" id="ARBA00023014"/>
    </source>
</evidence>
<dbReference type="Gene3D" id="3.10.20.740">
    <property type="match status" value="1"/>
</dbReference>
<evidence type="ECO:0000256" key="4">
    <source>
        <dbReference type="ARBA" id="ARBA00022485"/>
    </source>
</evidence>
<evidence type="ECO:0000256" key="10">
    <source>
        <dbReference type="ARBA" id="ARBA00022764"/>
    </source>
</evidence>
<evidence type="ECO:0000256" key="7">
    <source>
        <dbReference type="ARBA" id="ARBA00022723"/>
    </source>
</evidence>
<keyword evidence="4" id="KW-0004">4Fe-4S</keyword>
<organism evidence="24">
    <name type="scientific">Acidobacterium capsulatum</name>
    <dbReference type="NCBI Taxonomy" id="33075"/>
    <lineage>
        <taxon>Bacteria</taxon>
        <taxon>Pseudomonadati</taxon>
        <taxon>Acidobacteriota</taxon>
        <taxon>Terriglobia</taxon>
        <taxon>Terriglobales</taxon>
        <taxon>Acidobacteriaceae</taxon>
        <taxon>Acidobacterium</taxon>
    </lineage>
</organism>
<dbReference type="GO" id="GO:0015942">
    <property type="term" value="P:formate metabolic process"/>
    <property type="evidence" value="ECO:0007669"/>
    <property type="project" value="InterPro"/>
</dbReference>
<dbReference type="InterPro" id="IPR041924">
    <property type="entry name" value="Formate_Dh-H_N"/>
</dbReference>
<dbReference type="FunFam" id="3.10.20.740:FF:000003">
    <property type="entry name" value="Formate dehydrogenase subunit alpha"/>
    <property type="match status" value="1"/>
</dbReference>
<dbReference type="InterPro" id="IPR017896">
    <property type="entry name" value="4Fe4S_Fe-S-bd"/>
</dbReference>
<dbReference type="PROSITE" id="PS51669">
    <property type="entry name" value="4FE4S_MOW_BIS_MGD"/>
    <property type="match status" value="1"/>
</dbReference>
<keyword evidence="8" id="KW-0732">Signal</keyword>
<dbReference type="GO" id="GO:0043546">
    <property type="term" value="F:molybdopterin cofactor binding"/>
    <property type="evidence" value="ECO:0007669"/>
    <property type="project" value="InterPro"/>
</dbReference>
<dbReference type="Pfam" id="PF04879">
    <property type="entry name" value="Molybdop_Fe4S4"/>
    <property type="match status" value="1"/>
</dbReference>
<keyword evidence="11" id="KW-0813">Transport</keyword>
<comment type="cofactor">
    <cofactor evidence="2">
        <name>[4Fe-4S] cluster</name>
        <dbReference type="ChEBI" id="CHEBI:49883"/>
    </cofactor>
</comment>
<dbReference type="GO" id="GO:0046872">
    <property type="term" value="F:metal ion binding"/>
    <property type="evidence" value="ECO:0007669"/>
    <property type="project" value="UniProtKB-KW"/>
</dbReference>
<dbReference type="GO" id="GO:0016020">
    <property type="term" value="C:membrane"/>
    <property type="evidence" value="ECO:0007669"/>
    <property type="project" value="TreeGrafter"/>
</dbReference>
<keyword evidence="13" id="KW-0408">Iron</keyword>
<dbReference type="NCBIfam" id="TIGR01591">
    <property type="entry name" value="Fdh-alpha"/>
    <property type="match status" value="1"/>
</dbReference>
<dbReference type="PANTHER" id="PTHR43105">
    <property type="entry name" value="RESPIRATORY NITRATE REDUCTASE"/>
    <property type="match status" value="1"/>
</dbReference>
<accession>A0A7V4XU65</accession>
<dbReference type="Gene3D" id="3.40.50.740">
    <property type="match status" value="1"/>
</dbReference>
<evidence type="ECO:0000259" key="22">
    <source>
        <dbReference type="PROSITE" id="PS51669"/>
    </source>
</evidence>
<keyword evidence="11" id="KW-0249">Electron transport</keyword>
<dbReference type="Pfam" id="PF13510">
    <property type="entry name" value="Fer2_4"/>
    <property type="match status" value="1"/>
</dbReference>
<dbReference type="SMART" id="SM00929">
    <property type="entry name" value="NADH-G_4Fe-4S_3"/>
    <property type="match status" value="1"/>
</dbReference>
<dbReference type="Pfam" id="PF12838">
    <property type="entry name" value="Fer4_7"/>
    <property type="match status" value="1"/>
</dbReference>
<keyword evidence="10" id="KW-0574">Periplasm</keyword>
<feature type="domain" description="2Fe-2S ferredoxin-type" evidence="20">
    <location>
        <begin position="13"/>
        <end position="89"/>
    </location>
</feature>
<dbReference type="EC" id="1.9.6.1" evidence="19"/>
<comment type="caution">
    <text evidence="24">The sequence shown here is derived from an EMBL/GenBank/DDBJ whole genome shotgun (WGS) entry which is preliminary data.</text>
</comment>
<feature type="domain" description="4Fe-4S Mo/W bis-MGD-type" evidence="22">
    <location>
        <begin position="270"/>
        <end position="325"/>
    </location>
</feature>
<dbReference type="CDD" id="cd02753">
    <property type="entry name" value="MopB_Formate-Dh-H"/>
    <property type="match status" value="1"/>
</dbReference>
<comment type="catalytic activity">
    <reaction evidence="17">
        <text>2 Fe(II)-[cytochrome] + nitrate + 2 H(+) = 2 Fe(III)-[cytochrome] + nitrite + H2O</text>
        <dbReference type="Rhea" id="RHEA:12909"/>
        <dbReference type="Rhea" id="RHEA-COMP:11777"/>
        <dbReference type="Rhea" id="RHEA-COMP:11778"/>
        <dbReference type="ChEBI" id="CHEBI:15377"/>
        <dbReference type="ChEBI" id="CHEBI:15378"/>
        <dbReference type="ChEBI" id="CHEBI:16301"/>
        <dbReference type="ChEBI" id="CHEBI:17632"/>
        <dbReference type="ChEBI" id="CHEBI:29033"/>
        <dbReference type="ChEBI" id="CHEBI:29034"/>
        <dbReference type="EC" id="1.9.6.1"/>
    </reaction>
</comment>
<evidence type="ECO:0000259" key="21">
    <source>
        <dbReference type="PROSITE" id="PS51379"/>
    </source>
</evidence>
<dbReference type="Pfam" id="PF10588">
    <property type="entry name" value="NADH-G_4Fe-4S_3"/>
    <property type="match status" value="1"/>
</dbReference>
<evidence type="ECO:0000259" key="20">
    <source>
        <dbReference type="PROSITE" id="PS51085"/>
    </source>
</evidence>
<evidence type="ECO:0000256" key="19">
    <source>
        <dbReference type="ARBA" id="ARBA00067026"/>
    </source>
</evidence>
<dbReference type="GO" id="GO:0051539">
    <property type="term" value="F:4 iron, 4 sulfur cluster binding"/>
    <property type="evidence" value="ECO:0007669"/>
    <property type="project" value="UniProtKB-KW"/>
</dbReference>
<dbReference type="PROSITE" id="PS51085">
    <property type="entry name" value="2FE2S_FER_2"/>
    <property type="match status" value="1"/>
</dbReference>
<dbReference type="GO" id="GO:0042128">
    <property type="term" value="P:nitrate assimilation"/>
    <property type="evidence" value="ECO:0007669"/>
    <property type="project" value="UniProtKB-KW"/>
</dbReference>
<dbReference type="InterPro" id="IPR017900">
    <property type="entry name" value="4Fe4S_Fe_S_CS"/>
</dbReference>
<dbReference type="PROSITE" id="PS00551">
    <property type="entry name" value="MOLYBDOPTERIN_PROK_1"/>
    <property type="match status" value="1"/>
</dbReference>
<evidence type="ECO:0000256" key="3">
    <source>
        <dbReference type="ARBA" id="ARBA00007023"/>
    </source>
</evidence>
<dbReference type="InterPro" id="IPR006657">
    <property type="entry name" value="MoPterin_dinucl-bd_dom"/>
</dbReference>
<dbReference type="InterPro" id="IPR006478">
    <property type="entry name" value="Formate_DH_asu"/>
</dbReference>
<dbReference type="SUPFAM" id="SSF50692">
    <property type="entry name" value="ADC-like"/>
    <property type="match status" value="1"/>
</dbReference>
<dbReference type="PIRSF" id="PIRSF036643">
    <property type="entry name" value="FDH_alpha"/>
    <property type="match status" value="1"/>
</dbReference>
<dbReference type="Gene3D" id="2.40.40.20">
    <property type="match status" value="1"/>
</dbReference>
<evidence type="ECO:0000256" key="1">
    <source>
        <dbReference type="ARBA" id="ARBA00001942"/>
    </source>
</evidence>
<dbReference type="InterPro" id="IPR027467">
    <property type="entry name" value="MopterinOxRdtase_cofactor_BS"/>
</dbReference>
<dbReference type="PROSITE" id="PS51379">
    <property type="entry name" value="4FE4S_FER_2"/>
    <property type="match status" value="2"/>
</dbReference>
<dbReference type="InterPro" id="IPR019574">
    <property type="entry name" value="NADH_UbQ_OxRdtase_Gsu_4Fe4S-bd"/>
</dbReference>
<dbReference type="InterPro" id="IPR001041">
    <property type="entry name" value="2Fe-2S_ferredoxin-type"/>
</dbReference>
<keyword evidence="15" id="KW-0534">Nitrate assimilation</keyword>
<dbReference type="FunFam" id="3.30.70.20:FF:000032">
    <property type="entry name" value="Formate dehydrogenase, alpha subunit"/>
    <property type="match status" value="1"/>
</dbReference>
<dbReference type="GO" id="GO:0050140">
    <property type="term" value="F:nitrate reductase (cytochrome) activity"/>
    <property type="evidence" value="ECO:0007669"/>
    <property type="project" value="UniProtKB-EC"/>
</dbReference>
<dbReference type="Pfam" id="PF00384">
    <property type="entry name" value="Molybdopterin"/>
    <property type="match status" value="1"/>
</dbReference>
<dbReference type="EMBL" id="DTKL01000067">
    <property type="protein sequence ID" value="HGY95142.1"/>
    <property type="molecule type" value="Genomic_DNA"/>
</dbReference>
<dbReference type="CDD" id="cd00207">
    <property type="entry name" value="fer2"/>
    <property type="match status" value="1"/>
</dbReference>
<evidence type="ECO:0000256" key="11">
    <source>
        <dbReference type="ARBA" id="ARBA00022982"/>
    </source>
</evidence>
<dbReference type="Gene3D" id="3.30.70.20">
    <property type="match status" value="1"/>
</dbReference>
<comment type="cofactor">
    <cofactor evidence="16">
        <name>[2Fe-2S] cluster</name>
        <dbReference type="ChEBI" id="CHEBI:190135"/>
    </cofactor>
</comment>
<evidence type="ECO:0000256" key="17">
    <source>
        <dbReference type="ARBA" id="ARBA00052176"/>
    </source>
</evidence>
<dbReference type="FunFam" id="2.40.40.20:FF:000005">
    <property type="entry name" value="Periplasmic nitrate reductase"/>
    <property type="match status" value="1"/>
</dbReference>
<evidence type="ECO:0000256" key="13">
    <source>
        <dbReference type="ARBA" id="ARBA00023004"/>
    </source>
</evidence>
<evidence type="ECO:0000256" key="2">
    <source>
        <dbReference type="ARBA" id="ARBA00001966"/>
    </source>
</evidence>
<dbReference type="Gene3D" id="2.20.25.90">
    <property type="entry name" value="ADC-like domains"/>
    <property type="match status" value="1"/>
</dbReference>
<keyword evidence="6" id="KW-0001">2Fe-2S</keyword>
<gene>
    <name evidence="24" type="ORF">ENW50_10745</name>
</gene>
<dbReference type="PANTHER" id="PTHR43105:SF14">
    <property type="entry name" value="FORMATE DEHYDROGENASE H"/>
    <property type="match status" value="1"/>
</dbReference>
<dbReference type="InterPro" id="IPR050123">
    <property type="entry name" value="Prok_molybdopt-oxidoreductase"/>
</dbReference>